<evidence type="ECO:0000313" key="3">
    <source>
        <dbReference type="EMBL" id="QHQ34119.1"/>
    </source>
</evidence>
<protein>
    <submittedName>
        <fullName evidence="3">Calcium-binding protein</fullName>
    </submittedName>
</protein>
<gene>
    <name evidence="3" type="ORF">GO499_02420</name>
</gene>
<dbReference type="Pfam" id="PF00353">
    <property type="entry name" value="HemolysinCabind"/>
    <property type="match status" value="2"/>
</dbReference>
<sequence>MRWLGLPMGGGHDRYAGLLGRLDGILSLGSGEDVASMGADDDIVRAGQGDDIVRGNDGDDALYGSGGLDRLFGGAGEDVLRAGSGDDLLDGGVDDDRLAGGEGADVFRFGLDAGNDVIVDCELGIDRLDLRALGTGFAEVADAAVDGTSGALIDLGALGGLGELRINGVEASDLSVDDFLL</sequence>
<dbReference type="PRINTS" id="PR00313">
    <property type="entry name" value="CABNDNGRPT"/>
</dbReference>
<name>A0A6P1SYM9_9RHOB</name>
<keyword evidence="2" id="KW-0964">Secreted</keyword>
<evidence type="ECO:0000313" key="4">
    <source>
        <dbReference type="Proteomes" id="UP000464495"/>
    </source>
</evidence>
<dbReference type="Gene3D" id="2.150.10.10">
    <property type="entry name" value="Serralysin-like metalloprotease, C-terminal"/>
    <property type="match status" value="2"/>
</dbReference>
<dbReference type="PANTHER" id="PTHR38340">
    <property type="entry name" value="S-LAYER PROTEIN"/>
    <property type="match status" value="1"/>
</dbReference>
<dbReference type="Proteomes" id="UP000464495">
    <property type="component" value="Chromosome"/>
</dbReference>
<reference evidence="3 4" key="1">
    <citation type="submission" date="2019-12" db="EMBL/GenBank/DDBJ databases">
        <title>Complete genome sequence of Algicella marina strain 9Alg 56(T) isolated from the red alga Tichocarpus crinitus.</title>
        <authorList>
            <person name="Kim S.-G."/>
            <person name="Nedashkovskaya O.I."/>
        </authorList>
    </citation>
    <scope>NUCLEOTIDE SEQUENCE [LARGE SCALE GENOMIC DNA]</scope>
    <source>
        <strain evidence="3 4">9Alg 56</strain>
    </source>
</reference>
<dbReference type="PROSITE" id="PS00330">
    <property type="entry name" value="HEMOLYSIN_CALCIUM"/>
    <property type="match status" value="1"/>
</dbReference>
<proteinExistence type="predicted"/>
<comment type="subcellular location">
    <subcellularLocation>
        <location evidence="1">Secreted</location>
    </subcellularLocation>
</comment>
<dbReference type="SUPFAM" id="SSF51120">
    <property type="entry name" value="beta-Roll"/>
    <property type="match status" value="1"/>
</dbReference>
<accession>A0A6P1SYM9</accession>
<evidence type="ECO:0000256" key="1">
    <source>
        <dbReference type="ARBA" id="ARBA00004613"/>
    </source>
</evidence>
<dbReference type="GO" id="GO:0005576">
    <property type="term" value="C:extracellular region"/>
    <property type="evidence" value="ECO:0007669"/>
    <property type="project" value="UniProtKB-SubCell"/>
</dbReference>
<dbReference type="InterPro" id="IPR011049">
    <property type="entry name" value="Serralysin-like_metalloprot_C"/>
</dbReference>
<dbReference type="InterPro" id="IPR050557">
    <property type="entry name" value="RTX_toxin/Mannuronan_C5-epim"/>
</dbReference>
<dbReference type="AlphaFoldDB" id="A0A6P1SYM9"/>
<dbReference type="InterPro" id="IPR018511">
    <property type="entry name" value="Hemolysin-typ_Ca-bd_CS"/>
</dbReference>
<dbReference type="KEGG" id="amaq:GO499_02420"/>
<evidence type="ECO:0000256" key="2">
    <source>
        <dbReference type="ARBA" id="ARBA00022525"/>
    </source>
</evidence>
<dbReference type="RefSeq" id="WP_161860690.1">
    <property type="nucleotide sequence ID" value="NZ_CP046620.1"/>
</dbReference>
<dbReference type="EMBL" id="CP046620">
    <property type="protein sequence ID" value="QHQ34119.1"/>
    <property type="molecule type" value="Genomic_DNA"/>
</dbReference>
<dbReference type="PANTHER" id="PTHR38340:SF1">
    <property type="entry name" value="S-LAYER PROTEIN"/>
    <property type="match status" value="1"/>
</dbReference>
<keyword evidence="4" id="KW-1185">Reference proteome</keyword>
<dbReference type="InterPro" id="IPR001343">
    <property type="entry name" value="Hemolysn_Ca-bd"/>
</dbReference>
<dbReference type="GO" id="GO:0005509">
    <property type="term" value="F:calcium ion binding"/>
    <property type="evidence" value="ECO:0007669"/>
    <property type="project" value="InterPro"/>
</dbReference>
<organism evidence="3 4">
    <name type="scientific">Algicella marina</name>
    <dbReference type="NCBI Taxonomy" id="2683284"/>
    <lineage>
        <taxon>Bacteria</taxon>
        <taxon>Pseudomonadati</taxon>
        <taxon>Pseudomonadota</taxon>
        <taxon>Alphaproteobacteria</taxon>
        <taxon>Rhodobacterales</taxon>
        <taxon>Paracoccaceae</taxon>
        <taxon>Algicella</taxon>
    </lineage>
</organism>